<proteinExistence type="predicted"/>
<dbReference type="GO" id="GO:0003676">
    <property type="term" value="F:nucleic acid binding"/>
    <property type="evidence" value="ECO:0007669"/>
    <property type="project" value="InterPro"/>
</dbReference>
<dbReference type="Gene3D" id="3.30.420.10">
    <property type="entry name" value="Ribonuclease H-like superfamily/Ribonuclease H"/>
    <property type="match status" value="1"/>
</dbReference>
<dbReference type="InterPro" id="IPR038717">
    <property type="entry name" value="Tc1-like_DDE_dom"/>
</dbReference>
<evidence type="ECO:0000259" key="1">
    <source>
        <dbReference type="Pfam" id="PF13358"/>
    </source>
</evidence>
<keyword evidence="3" id="KW-1185">Reference proteome</keyword>
<dbReference type="OrthoDB" id="6427837at2759"/>
<accession>A0A4Y2EZA0</accession>
<sequence>MPQIGETWCLVMNSGSFWGQMITSYGCGGALGQRYVDDILRPHVGPFLNGLPGVGFQQDNARPHTARVAQDFLRHVQTLPWPAHSPGLSPIEHVWDQLKRQMPLCHSVHGLEVAFQDLWVHLPQDNFRHLIIIMPDRVAATQIEPATPNGDLEAKINREEKIG</sequence>
<name>A0A4Y2EZA0_ARAVE</name>
<dbReference type="EMBL" id="BGPR01000764">
    <property type="protein sequence ID" value="GBM34573.1"/>
    <property type="molecule type" value="Genomic_DNA"/>
</dbReference>
<protein>
    <recommendedName>
        <fullName evidence="1">Tc1-like transposase DDE domain-containing protein</fullName>
    </recommendedName>
</protein>
<dbReference type="InterPro" id="IPR036397">
    <property type="entry name" value="RNaseH_sf"/>
</dbReference>
<gene>
    <name evidence="2" type="ORF">AVEN_171623_1</name>
</gene>
<reference evidence="2 3" key="1">
    <citation type="journal article" date="2019" name="Sci. Rep.">
        <title>Orb-weaving spider Araneus ventricosus genome elucidates the spidroin gene catalogue.</title>
        <authorList>
            <person name="Kono N."/>
            <person name="Nakamura H."/>
            <person name="Ohtoshi R."/>
            <person name="Moran D.A.P."/>
            <person name="Shinohara A."/>
            <person name="Yoshida Y."/>
            <person name="Fujiwara M."/>
            <person name="Mori M."/>
            <person name="Tomita M."/>
            <person name="Arakawa K."/>
        </authorList>
    </citation>
    <scope>NUCLEOTIDE SEQUENCE [LARGE SCALE GENOMIC DNA]</scope>
</reference>
<organism evidence="2 3">
    <name type="scientific">Araneus ventricosus</name>
    <name type="common">Orbweaver spider</name>
    <name type="synonym">Epeira ventricosa</name>
    <dbReference type="NCBI Taxonomy" id="182803"/>
    <lineage>
        <taxon>Eukaryota</taxon>
        <taxon>Metazoa</taxon>
        <taxon>Ecdysozoa</taxon>
        <taxon>Arthropoda</taxon>
        <taxon>Chelicerata</taxon>
        <taxon>Arachnida</taxon>
        <taxon>Araneae</taxon>
        <taxon>Araneomorphae</taxon>
        <taxon>Entelegynae</taxon>
        <taxon>Araneoidea</taxon>
        <taxon>Araneidae</taxon>
        <taxon>Araneus</taxon>
    </lineage>
</organism>
<dbReference type="AlphaFoldDB" id="A0A4Y2EZA0"/>
<comment type="caution">
    <text evidence="2">The sequence shown here is derived from an EMBL/GenBank/DDBJ whole genome shotgun (WGS) entry which is preliminary data.</text>
</comment>
<feature type="domain" description="Tc1-like transposase DDE" evidence="1">
    <location>
        <begin position="21"/>
        <end position="102"/>
    </location>
</feature>
<dbReference type="Proteomes" id="UP000499080">
    <property type="component" value="Unassembled WGS sequence"/>
</dbReference>
<dbReference type="Pfam" id="PF13358">
    <property type="entry name" value="DDE_3"/>
    <property type="match status" value="1"/>
</dbReference>
<evidence type="ECO:0000313" key="3">
    <source>
        <dbReference type="Proteomes" id="UP000499080"/>
    </source>
</evidence>
<evidence type="ECO:0000313" key="2">
    <source>
        <dbReference type="EMBL" id="GBM34573.1"/>
    </source>
</evidence>